<dbReference type="RefSeq" id="XP_016583104.1">
    <property type="nucleotide sequence ID" value="XM_016732400.1"/>
</dbReference>
<accession>A0A0F2LSE3</accession>
<dbReference type="Proteomes" id="UP000033710">
    <property type="component" value="Unassembled WGS sequence"/>
</dbReference>
<feature type="region of interest" description="Disordered" evidence="1">
    <location>
        <begin position="114"/>
        <end position="141"/>
    </location>
</feature>
<protein>
    <submittedName>
        <fullName evidence="2">Uncharacterized protein</fullName>
    </submittedName>
</protein>
<dbReference type="AlphaFoldDB" id="A0A0F2LSE3"/>
<evidence type="ECO:0000313" key="3">
    <source>
        <dbReference type="Proteomes" id="UP000033710"/>
    </source>
</evidence>
<dbReference type="EMBL" id="AXCR01000012">
    <property type="protein sequence ID" value="KJR80428.1"/>
    <property type="molecule type" value="Genomic_DNA"/>
</dbReference>
<comment type="caution">
    <text evidence="2">The sequence shown here is derived from an EMBL/GenBank/DDBJ whole genome shotgun (WGS) entry which is preliminary data.</text>
</comment>
<evidence type="ECO:0000313" key="2">
    <source>
        <dbReference type="EMBL" id="KJR80428.1"/>
    </source>
</evidence>
<proteinExistence type="predicted"/>
<dbReference type="VEuPathDB" id="FungiDB:SPSK_05658"/>
<dbReference type="KEGG" id="ssck:SPSK_05658"/>
<evidence type="ECO:0000256" key="1">
    <source>
        <dbReference type="SAM" id="MobiDB-lite"/>
    </source>
</evidence>
<organism evidence="2 3">
    <name type="scientific">Sporothrix schenckii 1099-18</name>
    <dbReference type="NCBI Taxonomy" id="1397361"/>
    <lineage>
        <taxon>Eukaryota</taxon>
        <taxon>Fungi</taxon>
        <taxon>Dikarya</taxon>
        <taxon>Ascomycota</taxon>
        <taxon>Pezizomycotina</taxon>
        <taxon>Sordariomycetes</taxon>
        <taxon>Sordariomycetidae</taxon>
        <taxon>Ophiostomatales</taxon>
        <taxon>Ophiostomataceae</taxon>
        <taxon>Sporothrix</taxon>
    </lineage>
</organism>
<dbReference type="GeneID" id="27667677"/>
<reference evidence="2 3" key="2">
    <citation type="journal article" date="2015" name="Eukaryot. Cell">
        <title>Asexual propagation of a virulent clone complex in a human and feline outbreak of sporotrichosis.</title>
        <authorList>
            <person name="Teixeira Mde M."/>
            <person name="Rodrigues A.M."/>
            <person name="Tsui C.K."/>
            <person name="de Almeida L.G."/>
            <person name="Van Diepeningen A.D."/>
            <person name="van den Ende B.G."/>
            <person name="Fernandes G.F."/>
            <person name="Kano R."/>
            <person name="Hamelin R.C."/>
            <person name="Lopes-Bezerra L.M."/>
            <person name="Vasconcelos A.T."/>
            <person name="de Hoog S."/>
            <person name="de Camargo Z.P."/>
            <person name="Felipe M.S."/>
        </authorList>
    </citation>
    <scope>NUCLEOTIDE SEQUENCE [LARGE SCALE GENOMIC DNA]</scope>
    <source>
        <strain evidence="2 3">1099-18</strain>
    </source>
</reference>
<name>A0A0F2LSE3_SPOSC</name>
<gene>
    <name evidence="2" type="ORF">SPSK_05658</name>
</gene>
<sequence length="141" mass="15526">MLTPPAQLQPPPDQSVTPFSLSISYDVLLFTKPAQAVGSSLRVPSQKGPGWPARNVPPKRLTVSQFLPAKITLLTQLIMIRQPQGHISRVLSAAVFFASLLQTRNGRISTPRLHRQQVSEWDRTGQNWPGQGTASTQHTVI</sequence>
<feature type="compositionally biased region" description="Polar residues" evidence="1">
    <location>
        <begin position="116"/>
        <end position="141"/>
    </location>
</feature>
<reference evidence="2 3" key="1">
    <citation type="journal article" date="2014" name="BMC Genomics">
        <title>Comparative genomics of the major fungal agents of human and animal Sporotrichosis: Sporothrix schenckii and Sporothrix brasiliensis.</title>
        <authorList>
            <person name="Teixeira M.M."/>
            <person name="de Almeida L.G."/>
            <person name="Kubitschek-Barreira P."/>
            <person name="Alves F.L."/>
            <person name="Kioshima E.S."/>
            <person name="Abadio A.K."/>
            <person name="Fernandes L."/>
            <person name="Derengowski L.S."/>
            <person name="Ferreira K.S."/>
            <person name="Souza R.C."/>
            <person name="Ruiz J.C."/>
            <person name="de Andrade N.C."/>
            <person name="Paes H.C."/>
            <person name="Nicola A.M."/>
            <person name="Albuquerque P."/>
            <person name="Gerber A.L."/>
            <person name="Martins V.P."/>
            <person name="Peconick L.D."/>
            <person name="Neto A.V."/>
            <person name="Chaucanez C.B."/>
            <person name="Silva P.A."/>
            <person name="Cunha O.L."/>
            <person name="de Oliveira F.F."/>
            <person name="dos Santos T.C."/>
            <person name="Barros A.L."/>
            <person name="Soares M.A."/>
            <person name="de Oliveira L.M."/>
            <person name="Marini M.M."/>
            <person name="Villalobos-Duno H."/>
            <person name="Cunha M.M."/>
            <person name="de Hoog S."/>
            <person name="da Silveira J.F."/>
            <person name="Henrissat B."/>
            <person name="Nino-Vega G.A."/>
            <person name="Cisalpino P.S."/>
            <person name="Mora-Montes H.M."/>
            <person name="Almeida S.R."/>
            <person name="Stajich J.E."/>
            <person name="Lopes-Bezerra L.M."/>
            <person name="Vasconcelos A.T."/>
            <person name="Felipe M.S."/>
        </authorList>
    </citation>
    <scope>NUCLEOTIDE SEQUENCE [LARGE SCALE GENOMIC DNA]</scope>
    <source>
        <strain evidence="2 3">1099-18</strain>
    </source>
</reference>